<dbReference type="EMBL" id="HACG01053249">
    <property type="protein sequence ID" value="CEL00120.1"/>
    <property type="molecule type" value="Transcribed_RNA"/>
</dbReference>
<name>A0A0B7C6P5_9EUPU</name>
<protein>
    <submittedName>
        <fullName evidence="1">Uncharacterized protein</fullName>
    </submittedName>
</protein>
<accession>A0A0B7C6P5</accession>
<evidence type="ECO:0000313" key="1">
    <source>
        <dbReference type="EMBL" id="CEL00120.1"/>
    </source>
</evidence>
<reference evidence="1" key="1">
    <citation type="submission" date="2014-12" db="EMBL/GenBank/DDBJ databases">
        <title>Insight into the proteome of Arion vulgaris.</title>
        <authorList>
            <person name="Aradska J."/>
            <person name="Bulat T."/>
            <person name="Smidak R."/>
            <person name="Sarate P."/>
            <person name="Gangsoo J."/>
            <person name="Sialana F."/>
            <person name="Bilban M."/>
            <person name="Lubec G."/>
        </authorList>
    </citation>
    <scope>NUCLEOTIDE SEQUENCE</scope>
    <source>
        <tissue evidence="1">Skin</tissue>
    </source>
</reference>
<feature type="non-terminal residue" evidence="1">
    <location>
        <position position="1"/>
    </location>
</feature>
<sequence>EVCSGNKTIKDKISIFTVASIDKSDRQRFWIWIEIKSGVRQGMLSLFNIYS</sequence>
<gene>
    <name evidence="1" type="primary">ORF222908</name>
</gene>
<dbReference type="AlphaFoldDB" id="A0A0B7C6P5"/>
<proteinExistence type="predicted"/>
<organism evidence="1">
    <name type="scientific">Arion vulgaris</name>
    <dbReference type="NCBI Taxonomy" id="1028688"/>
    <lineage>
        <taxon>Eukaryota</taxon>
        <taxon>Metazoa</taxon>
        <taxon>Spiralia</taxon>
        <taxon>Lophotrochozoa</taxon>
        <taxon>Mollusca</taxon>
        <taxon>Gastropoda</taxon>
        <taxon>Heterobranchia</taxon>
        <taxon>Euthyneura</taxon>
        <taxon>Panpulmonata</taxon>
        <taxon>Eupulmonata</taxon>
        <taxon>Stylommatophora</taxon>
        <taxon>Helicina</taxon>
        <taxon>Arionoidea</taxon>
        <taxon>Arionidae</taxon>
        <taxon>Arion</taxon>
    </lineage>
</organism>